<dbReference type="GO" id="GO:0016747">
    <property type="term" value="F:acyltransferase activity, transferring groups other than amino-acyl groups"/>
    <property type="evidence" value="ECO:0007669"/>
    <property type="project" value="InterPro"/>
</dbReference>
<keyword evidence="1 4" id="KW-0808">Transferase</keyword>
<dbReference type="PANTHER" id="PTHR43877:SF1">
    <property type="entry name" value="ACETYLTRANSFERASE"/>
    <property type="match status" value="1"/>
</dbReference>
<evidence type="ECO:0000313" key="5">
    <source>
        <dbReference type="Proteomes" id="UP000305398"/>
    </source>
</evidence>
<dbReference type="PROSITE" id="PS51186">
    <property type="entry name" value="GNAT"/>
    <property type="match status" value="1"/>
</dbReference>
<evidence type="ECO:0000259" key="3">
    <source>
        <dbReference type="PROSITE" id="PS51186"/>
    </source>
</evidence>
<feature type="domain" description="N-acetyltransferase" evidence="3">
    <location>
        <begin position="5"/>
        <end position="160"/>
    </location>
</feature>
<evidence type="ECO:0000313" key="4">
    <source>
        <dbReference type="EMBL" id="QDA59915.1"/>
    </source>
</evidence>
<dbReference type="Pfam" id="PF00583">
    <property type="entry name" value="Acetyltransf_1"/>
    <property type="match status" value="1"/>
</dbReference>
<reference evidence="4 5" key="1">
    <citation type="submission" date="2019-06" db="EMBL/GenBank/DDBJ databases">
        <authorList>
            <person name="Srinivasan S."/>
        </authorList>
    </citation>
    <scope>NUCLEOTIDE SEQUENCE [LARGE SCALE GENOMIC DNA]</scope>
    <source>
        <strain evidence="4 5">17J68-5</strain>
    </source>
</reference>
<protein>
    <submittedName>
        <fullName evidence="4">GNAT family N-acetyltransferase</fullName>
    </submittedName>
</protein>
<dbReference type="SUPFAM" id="SSF55729">
    <property type="entry name" value="Acyl-CoA N-acyltransferases (Nat)"/>
    <property type="match status" value="1"/>
</dbReference>
<dbReference type="KEGG" id="hyj:FHG12_07240"/>
<dbReference type="InterPro" id="IPR050832">
    <property type="entry name" value="Bact_Acetyltransf"/>
</dbReference>
<evidence type="ECO:0000256" key="1">
    <source>
        <dbReference type="ARBA" id="ARBA00022679"/>
    </source>
</evidence>
<dbReference type="InterPro" id="IPR016181">
    <property type="entry name" value="Acyl_CoA_acyltransferase"/>
</dbReference>
<keyword evidence="5" id="KW-1185">Reference proteome</keyword>
<dbReference type="CDD" id="cd04301">
    <property type="entry name" value="NAT_SF"/>
    <property type="match status" value="1"/>
</dbReference>
<dbReference type="OrthoDB" id="9796381at2"/>
<keyword evidence="2" id="KW-0012">Acyltransferase</keyword>
<dbReference type="Proteomes" id="UP000305398">
    <property type="component" value="Chromosome"/>
</dbReference>
<dbReference type="EMBL" id="CP040896">
    <property type="protein sequence ID" value="QDA59915.1"/>
    <property type="molecule type" value="Genomic_DNA"/>
</dbReference>
<dbReference type="Gene3D" id="3.40.630.30">
    <property type="match status" value="1"/>
</dbReference>
<accession>A0A5B7ZZU2</accession>
<dbReference type="PANTHER" id="PTHR43877">
    <property type="entry name" value="AMINOALKYLPHOSPHONATE N-ACETYLTRANSFERASE-RELATED-RELATED"/>
    <property type="match status" value="1"/>
</dbReference>
<gene>
    <name evidence="4" type="ORF">FHG12_07240</name>
</gene>
<evidence type="ECO:0000256" key="2">
    <source>
        <dbReference type="ARBA" id="ARBA00023315"/>
    </source>
</evidence>
<dbReference type="InterPro" id="IPR000182">
    <property type="entry name" value="GNAT_dom"/>
</dbReference>
<dbReference type="AlphaFoldDB" id="A0A5B7ZZU2"/>
<organism evidence="4 5">
    <name type="scientific">Hymenobacter jejuensis</name>
    <dbReference type="NCBI Taxonomy" id="2502781"/>
    <lineage>
        <taxon>Bacteria</taxon>
        <taxon>Pseudomonadati</taxon>
        <taxon>Bacteroidota</taxon>
        <taxon>Cytophagia</taxon>
        <taxon>Cytophagales</taxon>
        <taxon>Hymenobacteraceae</taxon>
        <taxon>Hymenobacter</taxon>
    </lineage>
</organism>
<dbReference type="RefSeq" id="WP_139515094.1">
    <property type="nucleotide sequence ID" value="NZ_CP040896.1"/>
</dbReference>
<proteinExistence type="predicted"/>
<name>A0A5B7ZZU2_9BACT</name>
<sequence>MTVPFFTRPATVADIPALVSLINQAYRGTEAGWTSEGHLLDGPRTDAASLTELLRTGTILTLLHADELVGCVYVQPQGTRLYVGMLAVSPARQAQGLGRQLLGAANDFARQQGCQFLTMTVLEARPDLLAWYERHGFQRIGQPEPFPTDHNAGVPRQPLVLLRLEKPVTGAVEA</sequence>